<dbReference type="Proteomes" id="UP000683360">
    <property type="component" value="Unassembled WGS sequence"/>
</dbReference>
<dbReference type="OrthoDB" id="10472191at2759"/>
<gene>
    <name evidence="1" type="ORF">MEDL_68169</name>
</gene>
<evidence type="ECO:0000313" key="2">
    <source>
        <dbReference type="Proteomes" id="UP000683360"/>
    </source>
</evidence>
<protein>
    <submittedName>
        <fullName evidence="1">Uncharacterized protein</fullName>
    </submittedName>
</protein>
<evidence type="ECO:0000313" key="1">
    <source>
        <dbReference type="EMBL" id="CAG2256868.1"/>
    </source>
</evidence>
<sequence>MKTCNICKNKYNDVIDQNHEQNCTNIFHQEIKCQCYSKIFHAIYEDNFKQHQSECEETFLDGIVYEARELEEGDVNSGTAVHCFKCNEIVLKKDIKIHYYEVCQKTKKNIPASSFGDCFICKEKILLSEIKVHVENCKKNSSKYIQFHQPIKHFMMKMFKRKPNVYIRHYRYERIHAHLEHVVRSTKPKYYRGKLIPNFPIYSGKYQFLKYYTATPAVERKRRFKLPPRTVIKEGVVGNEWGVLEEHGHCHMNLKFHKKVYIYDLQTYIRRRCRFLGSIEPGRSAEKQIK</sequence>
<organism evidence="1 2">
    <name type="scientific">Mytilus edulis</name>
    <name type="common">Blue mussel</name>
    <dbReference type="NCBI Taxonomy" id="6550"/>
    <lineage>
        <taxon>Eukaryota</taxon>
        <taxon>Metazoa</taxon>
        <taxon>Spiralia</taxon>
        <taxon>Lophotrochozoa</taxon>
        <taxon>Mollusca</taxon>
        <taxon>Bivalvia</taxon>
        <taxon>Autobranchia</taxon>
        <taxon>Pteriomorphia</taxon>
        <taxon>Mytilida</taxon>
        <taxon>Mytiloidea</taxon>
        <taxon>Mytilidae</taxon>
        <taxon>Mytilinae</taxon>
        <taxon>Mytilus</taxon>
    </lineage>
</organism>
<proteinExistence type="predicted"/>
<reference evidence="1" key="1">
    <citation type="submission" date="2021-03" db="EMBL/GenBank/DDBJ databases">
        <authorList>
            <person name="Bekaert M."/>
        </authorList>
    </citation>
    <scope>NUCLEOTIDE SEQUENCE</scope>
</reference>
<dbReference type="EMBL" id="CAJPWZ010003318">
    <property type="protein sequence ID" value="CAG2256868.1"/>
    <property type="molecule type" value="Genomic_DNA"/>
</dbReference>
<keyword evidence="2" id="KW-1185">Reference proteome</keyword>
<comment type="caution">
    <text evidence="1">The sequence shown here is derived from an EMBL/GenBank/DDBJ whole genome shotgun (WGS) entry which is preliminary data.</text>
</comment>
<dbReference type="AlphaFoldDB" id="A0A8S3VKN7"/>
<name>A0A8S3VKN7_MYTED</name>
<accession>A0A8S3VKN7</accession>